<feature type="transmembrane region" description="Helical" evidence="5">
    <location>
        <begin position="190"/>
        <end position="217"/>
    </location>
</feature>
<evidence type="ECO:0000256" key="3">
    <source>
        <dbReference type="ARBA" id="ARBA00022989"/>
    </source>
</evidence>
<keyword evidence="3 5" id="KW-1133">Transmembrane helix</keyword>
<gene>
    <name evidence="5" type="primary">tatC</name>
    <name evidence="7" type="ORF">SAMN05443574_107134</name>
</gene>
<evidence type="ECO:0000256" key="1">
    <source>
        <dbReference type="ARBA" id="ARBA00004141"/>
    </source>
</evidence>
<keyword evidence="5" id="KW-0811">Translocation</keyword>
<comment type="function">
    <text evidence="5">Part of the twin-arginine translocation (Tat) system that transports large folded proteins containing a characteristic twin-arginine motif in their signal peptide across membranes.</text>
</comment>
<proteinExistence type="inferred from homology"/>
<feature type="transmembrane region" description="Helical" evidence="5">
    <location>
        <begin position="650"/>
        <end position="671"/>
    </location>
</feature>
<feature type="transmembrane region" description="Helical" evidence="5">
    <location>
        <begin position="295"/>
        <end position="318"/>
    </location>
</feature>
<dbReference type="PANTHER" id="PTHR30371">
    <property type="entry name" value="SEC-INDEPENDENT PROTEIN TRANSLOCASE PROTEIN TATC"/>
    <property type="match status" value="1"/>
</dbReference>
<dbReference type="Pfam" id="PF00902">
    <property type="entry name" value="TatC"/>
    <property type="match status" value="2"/>
</dbReference>
<dbReference type="PRINTS" id="PR01840">
    <property type="entry name" value="TATCFAMILY"/>
</dbReference>
<dbReference type="GO" id="GO:0009977">
    <property type="term" value="F:proton motive force dependent protein transmembrane transporter activity"/>
    <property type="evidence" value="ECO:0007669"/>
    <property type="project" value="TreeGrafter"/>
</dbReference>
<comment type="subunit">
    <text evidence="5">Forms a complex with TatA.</text>
</comment>
<keyword evidence="4 5" id="KW-0472">Membrane</keyword>
<sequence>MNKLITPTGLGTEKMASAIDEDTVQTVQSGRATLGAMLRSAQVHLQKVFIVFVIGMIGTIMGLQYGVWDRLRADLLYSQMDLTTQEATSIVAVTPFDVILLQVKIGAVIGILMSLPLLIYFGRDGLRQRGWWPAEHIPAWKGALFVIISLSLFFGGVAYAYELFFPLMFDFLAGDAFKAGFTPQYSIVKWFQFVFLLAVSFGLAAQLPLVMTVLSYTEIVPYETFRDKWRYAVMGIFGFGALFSPPDPFTQIMWAAPLCGLYGISLALAKLAMLVRRSGDLVSTSTVARGHWNTILGGAVLGGGVVYYFLATPAFQYIQRFAEVFPSDRLTGDIQPPAVFGLPVETTALLIAAVFGFIGAVVVLYYHVLTALSEKAGPGQVGDPTAIDIDELNASAVEVAPPEVFEEMTEDEALAHADRALAGDNKEKAQAVLDRWDMAHEDDAEGESDAAEGADGTAEADEEDAGVFTSTTAGMVDAFTEDETTEDEIGGYYYDIQFILSALASRAFVILGIFGAVLAAAFLFLYQGGIGSIQRTFVSRLPPEMAADVSIVTLHPVEHLVFIVKFSTILGAVSVIPVVLYFAWPAMRERGLVIGNRNILGVWGMTLFGALIGGSLLGFLYVAPMTISWIAYDQLNSNMVIAYRVSNFGWLVFFLTIGIGLLAEIPVTMFLFHKGGIIPFRLMYERWREVVIAIVALSAILSPSGIFTMFIVGIPTALAYMLGLGILWVYTLGGRRTTERRGEPAD</sequence>
<dbReference type="InterPro" id="IPR002033">
    <property type="entry name" value="TatC"/>
</dbReference>
<feature type="transmembrane region" description="Helical" evidence="5">
    <location>
        <begin position="338"/>
        <end position="366"/>
    </location>
</feature>
<dbReference type="HAMAP" id="MF_00902">
    <property type="entry name" value="TatC"/>
    <property type="match status" value="1"/>
</dbReference>
<dbReference type="GO" id="GO:0043953">
    <property type="term" value="P:protein transport by the Tat complex"/>
    <property type="evidence" value="ECO:0007669"/>
    <property type="project" value="UniProtKB-UniRule"/>
</dbReference>
<keyword evidence="5" id="KW-0653">Protein transport</keyword>
<dbReference type="GO" id="GO:0033281">
    <property type="term" value="C:TAT protein transport complex"/>
    <property type="evidence" value="ECO:0007669"/>
    <property type="project" value="UniProtKB-UniRule"/>
</dbReference>
<accession>A0A1H2WRB2</accession>
<keyword evidence="5" id="KW-0813">Transport</keyword>
<feature type="transmembrane region" description="Helical" evidence="5">
    <location>
        <begin position="252"/>
        <end position="275"/>
    </location>
</feature>
<dbReference type="STRING" id="28442.SAMN05443574_107134"/>
<reference evidence="7 8" key="1">
    <citation type="submission" date="2016-10" db="EMBL/GenBank/DDBJ databases">
        <authorList>
            <person name="de Groot N.N."/>
        </authorList>
    </citation>
    <scope>NUCLEOTIDE SEQUENCE [LARGE SCALE GENOMIC DNA]</scope>
    <source>
        <strain evidence="7 8">DSM 3756</strain>
    </source>
</reference>
<feature type="transmembrane region" description="Helical" evidence="5">
    <location>
        <begin position="560"/>
        <end position="584"/>
    </location>
</feature>
<feature type="compositionally biased region" description="Acidic residues" evidence="6">
    <location>
        <begin position="442"/>
        <end position="464"/>
    </location>
</feature>
<feature type="transmembrane region" description="Helical" evidence="5">
    <location>
        <begin position="142"/>
        <end position="161"/>
    </location>
</feature>
<keyword evidence="5" id="KW-1003">Cell membrane</keyword>
<feature type="transmembrane region" description="Helical" evidence="5">
    <location>
        <begin position="605"/>
        <end position="630"/>
    </location>
</feature>
<name>A0A1H2WRB2_HALVA</name>
<dbReference type="GO" id="GO:0065002">
    <property type="term" value="P:intracellular protein transmembrane transport"/>
    <property type="evidence" value="ECO:0007669"/>
    <property type="project" value="TreeGrafter"/>
</dbReference>
<feature type="transmembrane region" description="Helical" evidence="5">
    <location>
        <begin position="99"/>
        <end position="121"/>
    </location>
</feature>
<comment type="caution">
    <text evidence="5">Lacks conserved residue(s) required for the propagation of feature annotation.</text>
</comment>
<evidence type="ECO:0000256" key="5">
    <source>
        <dbReference type="HAMAP-Rule" id="MF_00902"/>
    </source>
</evidence>
<feature type="region of interest" description="Disordered" evidence="6">
    <location>
        <begin position="441"/>
        <end position="464"/>
    </location>
</feature>
<comment type="subcellular location">
    <subcellularLocation>
        <location evidence="5">Cell membrane</location>
        <topology evidence="5">Multi-pass membrane protein</topology>
    </subcellularLocation>
    <subcellularLocation>
        <location evidence="1">Membrane</location>
        <topology evidence="1">Multi-pass membrane protein</topology>
    </subcellularLocation>
</comment>
<organism evidence="7 8">
    <name type="scientific">Haloarcula vallismortis</name>
    <name type="common">Halobacterium vallismortis</name>
    <dbReference type="NCBI Taxonomy" id="28442"/>
    <lineage>
        <taxon>Archaea</taxon>
        <taxon>Methanobacteriati</taxon>
        <taxon>Methanobacteriota</taxon>
        <taxon>Stenosarchaea group</taxon>
        <taxon>Halobacteria</taxon>
        <taxon>Halobacteriales</taxon>
        <taxon>Haloarculaceae</taxon>
        <taxon>Haloarcula</taxon>
    </lineage>
</organism>
<protein>
    <recommendedName>
        <fullName evidence="5">Sec-independent protein translocase protein TatC</fullName>
    </recommendedName>
</protein>
<feature type="transmembrane region" description="Helical" evidence="5">
    <location>
        <begin position="717"/>
        <end position="733"/>
    </location>
</feature>
<dbReference type="EMBL" id="FNOF01000007">
    <property type="protein sequence ID" value="SDW83162.1"/>
    <property type="molecule type" value="Genomic_DNA"/>
</dbReference>
<evidence type="ECO:0000313" key="8">
    <source>
        <dbReference type="Proteomes" id="UP000182573"/>
    </source>
</evidence>
<dbReference type="PANTHER" id="PTHR30371:SF0">
    <property type="entry name" value="SEC-INDEPENDENT PROTEIN TRANSLOCASE PROTEIN TATC, CHLOROPLASTIC-RELATED"/>
    <property type="match status" value="1"/>
</dbReference>
<feature type="transmembrane region" description="Helical" evidence="5">
    <location>
        <begin position="507"/>
        <end position="526"/>
    </location>
</feature>
<dbReference type="Proteomes" id="UP000182573">
    <property type="component" value="Unassembled WGS sequence"/>
</dbReference>
<evidence type="ECO:0000256" key="2">
    <source>
        <dbReference type="ARBA" id="ARBA00022692"/>
    </source>
</evidence>
<evidence type="ECO:0000256" key="4">
    <source>
        <dbReference type="ARBA" id="ARBA00023136"/>
    </source>
</evidence>
<comment type="similarity">
    <text evidence="5">Belongs to the TatC family.</text>
</comment>
<feature type="transmembrane region" description="Helical" evidence="5">
    <location>
        <begin position="691"/>
        <end position="711"/>
    </location>
</feature>
<feature type="transmembrane region" description="Helical" evidence="5">
    <location>
        <begin position="48"/>
        <end position="68"/>
    </location>
</feature>
<evidence type="ECO:0000313" key="7">
    <source>
        <dbReference type="EMBL" id="SDW83162.1"/>
    </source>
</evidence>
<feature type="transmembrane region" description="Helical" evidence="5">
    <location>
        <begin position="229"/>
        <end position="246"/>
    </location>
</feature>
<evidence type="ECO:0000256" key="6">
    <source>
        <dbReference type="SAM" id="MobiDB-lite"/>
    </source>
</evidence>
<keyword evidence="2 5" id="KW-0812">Transmembrane</keyword>
<dbReference type="AlphaFoldDB" id="A0A1H2WRB2"/>